<dbReference type="AlphaFoldDB" id="A0A971S007"/>
<gene>
    <name evidence="1" type="ORF">GXY80_04180</name>
</gene>
<protein>
    <submittedName>
        <fullName evidence="1">Uncharacterized protein</fullName>
    </submittedName>
</protein>
<sequence length="65" mass="7705">MILFEAWSKAKIGQKVRRCCYRDDPERNYRKGDLGICIDPQELLFNDWEIADEEEPAVTEREDKA</sequence>
<organism evidence="1 2">
    <name type="scientific">Syntrophorhabdus aromaticivorans</name>
    <dbReference type="NCBI Taxonomy" id="328301"/>
    <lineage>
        <taxon>Bacteria</taxon>
        <taxon>Pseudomonadati</taxon>
        <taxon>Thermodesulfobacteriota</taxon>
        <taxon>Syntrophorhabdia</taxon>
        <taxon>Syntrophorhabdales</taxon>
        <taxon>Syntrophorhabdaceae</taxon>
        <taxon>Syntrophorhabdus</taxon>
    </lineage>
</organism>
<evidence type="ECO:0000313" key="1">
    <source>
        <dbReference type="EMBL" id="NLW34668.1"/>
    </source>
</evidence>
<dbReference type="Proteomes" id="UP000777265">
    <property type="component" value="Unassembled WGS sequence"/>
</dbReference>
<proteinExistence type="predicted"/>
<accession>A0A971S007</accession>
<evidence type="ECO:0000313" key="2">
    <source>
        <dbReference type="Proteomes" id="UP000777265"/>
    </source>
</evidence>
<reference evidence="1" key="1">
    <citation type="journal article" date="2020" name="Biotechnol. Biofuels">
        <title>New insights from the biogas microbiome by comprehensive genome-resolved metagenomics of nearly 1600 species originating from multiple anaerobic digesters.</title>
        <authorList>
            <person name="Campanaro S."/>
            <person name="Treu L."/>
            <person name="Rodriguez-R L.M."/>
            <person name="Kovalovszki A."/>
            <person name="Ziels R.M."/>
            <person name="Maus I."/>
            <person name="Zhu X."/>
            <person name="Kougias P.G."/>
            <person name="Basile A."/>
            <person name="Luo G."/>
            <person name="Schluter A."/>
            <person name="Konstantinidis K.T."/>
            <person name="Angelidaki I."/>
        </authorList>
    </citation>
    <scope>NUCLEOTIDE SEQUENCE</scope>
    <source>
        <strain evidence="1">AS06rmzACSIP_7</strain>
    </source>
</reference>
<comment type="caution">
    <text evidence="1">The sequence shown here is derived from an EMBL/GenBank/DDBJ whole genome shotgun (WGS) entry which is preliminary data.</text>
</comment>
<reference evidence="1" key="2">
    <citation type="submission" date="2020-01" db="EMBL/GenBank/DDBJ databases">
        <authorList>
            <person name="Campanaro S."/>
        </authorList>
    </citation>
    <scope>NUCLEOTIDE SEQUENCE</scope>
    <source>
        <strain evidence="1">AS06rmzACSIP_7</strain>
    </source>
</reference>
<dbReference type="EMBL" id="JAAYEE010000072">
    <property type="protein sequence ID" value="NLW34668.1"/>
    <property type="molecule type" value="Genomic_DNA"/>
</dbReference>
<name>A0A971S007_9BACT</name>